<feature type="signal peptide" evidence="1">
    <location>
        <begin position="1"/>
        <end position="19"/>
    </location>
</feature>
<protein>
    <submittedName>
        <fullName evidence="2">Uncharacterized protein</fullName>
    </submittedName>
</protein>
<accession>A0A6A5XPA4</accession>
<reference evidence="2" key="1">
    <citation type="journal article" date="2020" name="Stud. Mycol.">
        <title>101 Dothideomycetes genomes: a test case for predicting lifestyles and emergence of pathogens.</title>
        <authorList>
            <person name="Haridas S."/>
            <person name="Albert R."/>
            <person name="Binder M."/>
            <person name="Bloem J."/>
            <person name="Labutti K."/>
            <person name="Salamov A."/>
            <person name="Andreopoulos B."/>
            <person name="Baker S."/>
            <person name="Barry K."/>
            <person name="Bills G."/>
            <person name="Bluhm B."/>
            <person name="Cannon C."/>
            <person name="Castanera R."/>
            <person name="Culley D."/>
            <person name="Daum C."/>
            <person name="Ezra D."/>
            <person name="Gonzalez J."/>
            <person name="Henrissat B."/>
            <person name="Kuo A."/>
            <person name="Liang C."/>
            <person name="Lipzen A."/>
            <person name="Lutzoni F."/>
            <person name="Magnuson J."/>
            <person name="Mondo S."/>
            <person name="Nolan M."/>
            <person name="Ohm R."/>
            <person name="Pangilinan J."/>
            <person name="Park H.-J."/>
            <person name="Ramirez L."/>
            <person name="Alfaro M."/>
            <person name="Sun H."/>
            <person name="Tritt A."/>
            <person name="Yoshinaga Y."/>
            <person name="Zwiers L.-H."/>
            <person name="Turgeon B."/>
            <person name="Goodwin S."/>
            <person name="Spatafora J."/>
            <person name="Crous P."/>
            <person name="Grigoriev I."/>
        </authorList>
    </citation>
    <scope>NUCLEOTIDE SEQUENCE</scope>
    <source>
        <strain evidence="2">CBS 175.79</strain>
    </source>
</reference>
<evidence type="ECO:0000256" key="1">
    <source>
        <dbReference type="SAM" id="SignalP"/>
    </source>
</evidence>
<proteinExistence type="predicted"/>
<name>A0A6A5XPA4_9PLEO</name>
<gene>
    <name evidence="2" type="ORF">BU24DRAFT_463339</name>
</gene>
<dbReference type="AlphaFoldDB" id="A0A6A5XPA4"/>
<feature type="chain" id="PRO_5025531481" evidence="1">
    <location>
        <begin position="20"/>
        <end position="363"/>
    </location>
</feature>
<dbReference type="GeneID" id="54289504"/>
<dbReference type="EMBL" id="ML978070">
    <property type="protein sequence ID" value="KAF2014560.1"/>
    <property type="molecule type" value="Genomic_DNA"/>
</dbReference>
<dbReference type="RefSeq" id="XP_033382899.1">
    <property type="nucleotide sequence ID" value="XM_033532107.1"/>
</dbReference>
<evidence type="ECO:0000313" key="2">
    <source>
        <dbReference type="EMBL" id="KAF2014560.1"/>
    </source>
</evidence>
<keyword evidence="1" id="KW-0732">Signal</keyword>
<sequence length="363" mass="40404">MPHPKHILPLSLLLPFTNGALPPGYLPFPVPGQAQFNTTITPNMTLLKSDRLSYFSSALYFSNFPNNHPFAYGEKNADHQFAALTRDVFIGMDKVGREWEEGKGKVGDQPRHEDEWRPEIMSGMVVRGDLLFLSSFKLKDMGNGTTGLRFDGKGEGEKGSQAREELYDGVKECLVDCKDIFLAEEPVIPARQRRDDGGGMPEGPRSDEIARLKKKATCSQCALLQLFMHNDTDRADCDNARFVSFSLTESITASPSGSKEDVPLIDRISILDPCKDGGIDGFDCGRAVKLCGKGSRTIFEQVGKAMYMLGPWFLEEDSIYEGEGKETLVEPEYMYNDSKRYFEFKGAGFDADSVVLEDVNEVN</sequence>
<organism evidence="2 3">
    <name type="scientific">Aaosphaeria arxii CBS 175.79</name>
    <dbReference type="NCBI Taxonomy" id="1450172"/>
    <lineage>
        <taxon>Eukaryota</taxon>
        <taxon>Fungi</taxon>
        <taxon>Dikarya</taxon>
        <taxon>Ascomycota</taxon>
        <taxon>Pezizomycotina</taxon>
        <taxon>Dothideomycetes</taxon>
        <taxon>Pleosporomycetidae</taxon>
        <taxon>Pleosporales</taxon>
        <taxon>Pleosporales incertae sedis</taxon>
        <taxon>Aaosphaeria</taxon>
    </lineage>
</organism>
<evidence type="ECO:0000313" key="3">
    <source>
        <dbReference type="Proteomes" id="UP000799778"/>
    </source>
</evidence>
<keyword evidence="3" id="KW-1185">Reference proteome</keyword>
<dbReference type="Proteomes" id="UP000799778">
    <property type="component" value="Unassembled WGS sequence"/>
</dbReference>